<sequence>MNISVARSFFMESCGPGTEILVPMLTFVHDGRGTSINVLLHPYLRDARSSSFTASKHNWFYFTGDLASNAEETSRRWTLKRRRYLQNVSADHQFVVVLVNPSAATPLFSPSPPARAALFGLVVYKPRGRRVAKPKICRKASLLKGNAP</sequence>
<accession>E9FWZ5</accession>
<dbReference type="PhylomeDB" id="E9FWZ5"/>
<name>E9FWZ5_DAPPU</name>
<dbReference type="AlphaFoldDB" id="E9FWZ5"/>
<dbReference type="InParanoid" id="E9FWZ5"/>
<organism evidence="1 2">
    <name type="scientific">Daphnia pulex</name>
    <name type="common">Water flea</name>
    <dbReference type="NCBI Taxonomy" id="6669"/>
    <lineage>
        <taxon>Eukaryota</taxon>
        <taxon>Metazoa</taxon>
        <taxon>Ecdysozoa</taxon>
        <taxon>Arthropoda</taxon>
        <taxon>Crustacea</taxon>
        <taxon>Branchiopoda</taxon>
        <taxon>Diplostraca</taxon>
        <taxon>Cladocera</taxon>
        <taxon>Anomopoda</taxon>
        <taxon>Daphniidae</taxon>
        <taxon>Daphnia</taxon>
    </lineage>
</organism>
<dbReference type="EMBL" id="GL732526">
    <property type="protein sequence ID" value="EFX88349.1"/>
    <property type="molecule type" value="Genomic_DNA"/>
</dbReference>
<evidence type="ECO:0000313" key="1">
    <source>
        <dbReference type="EMBL" id="EFX88349.1"/>
    </source>
</evidence>
<dbReference type="Proteomes" id="UP000000305">
    <property type="component" value="Unassembled WGS sequence"/>
</dbReference>
<reference evidence="1 2" key="1">
    <citation type="journal article" date="2011" name="Science">
        <title>The ecoresponsive genome of Daphnia pulex.</title>
        <authorList>
            <person name="Colbourne J.K."/>
            <person name="Pfrender M.E."/>
            <person name="Gilbert D."/>
            <person name="Thomas W.K."/>
            <person name="Tucker A."/>
            <person name="Oakley T.H."/>
            <person name="Tokishita S."/>
            <person name="Aerts A."/>
            <person name="Arnold G.J."/>
            <person name="Basu M.K."/>
            <person name="Bauer D.J."/>
            <person name="Caceres C.E."/>
            <person name="Carmel L."/>
            <person name="Casola C."/>
            <person name="Choi J.H."/>
            <person name="Detter J.C."/>
            <person name="Dong Q."/>
            <person name="Dusheyko S."/>
            <person name="Eads B.D."/>
            <person name="Frohlich T."/>
            <person name="Geiler-Samerotte K.A."/>
            <person name="Gerlach D."/>
            <person name="Hatcher P."/>
            <person name="Jogdeo S."/>
            <person name="Krijgsveld J."/>
            <person name="Kriventseva E.V."/>
            <person name="Kultz D."/>
            <person name="Laforsch C."/>
            <person name="Lindquist E."/>
            <person name="Lopez J."/>
            <person name="Manak J.R."/>
            <person name="Muller J."/>
            <person name="Pangilinan J."/>
            <person name="Patwardhan R.P."/>
            <person name="Pitluck S."/>
            <person name="Pritham E.J."/>
            <person name="Rechtsteiner A."/>
            <person name="Rho M."/>
            <person name="Rogozin I.B."/>
            <person name="Sakarya O."/>
            <person name="Salamov A."/>
            <person name="Schaack S."/>
            <person name="Shapiro H."/>
            <person name="Shiga Y."/>
            <person name="Skalitzky C."/>
            <person name="Smith Z."/>
            <person name="Souvorov A."/>
            <person name="Sung W."/>
            <person name="Tang Z."/>
            <person name="Tsuchiya D."/>
            <person name="Tu H."/>
            <person name="Vos H."/>
            <person name="Wang M."/>
            <person name="Wolf Y.I."/>
            <person name="Yamagata H."/>
            <person name="Yamada T."/>
            <person name="Ye Y."/>
            <person name="Shaw J.R."/>
            <person name="Andrews J."/>
            <person name="Crease T.J."/>
            <person name="Tang H."/>
            <person name="Lucas S.M."/>
            <person name="Robertson H.M."/>
            <person name="Bork P."/>
            <person name="Koonin E.V."/>
            <person name="Zdobnov E.M."/>
            <person name="Grigoriev I.V."/>
            <person name="Lynch M."/>
            <person name="Boore J.L."/>
        </authorList>
    </citation>
    <scope>NUCLEOTIDE SEQUENCE [LARGE SCALE GENOMIC DNA]</scope>
</reference>
<protein>
    <submittedName>
        <fullName evidence="1">Uncharacterized protein</fullName>
    </submittedName>
</protein>
<dbReference type="OrthoDB" id="10455513at2759"/>
<dbReference type="HOGENOM" id="CLU_108642_0_0_1"/>
<evidence type="ECO:0000313" key="2">
    <source>
        <dbReference type="Proteomes" id="UP000000305"/>
    </source>
</evidence>
<keyword evidence="2" id="KW-1185">Reference proteome</keyword>
<proteinExistence type="predicted"/>
<gene>
    <name evidence="1" type="ORF">DAPPUDRAFT_234589</name>
</gene>
<dbReference type="KEGG" id="dpx:DAPPUDRAFT_234589"/>